<feature type="repeat" description="WD" evidence="4">
    <location>
        <begin position="388"/>
        <end position="425"/>
    </location>
</feature>
<evidence type="ECO:0000313" key="6">
    <source>
        <dbReference type="Proteomes" id="UP001230268"/>
    </source>
</evidence>
<reference evidence="5" key="1">
    <citation type="submission" date="2023-08" db="EMBL/GenBank/DDBJ databases">
        <title>Draft sequence of the Babesia gibsoni genome.</title>
        <authorList>
            <person name="Yamagishi J.Y."/>
            <person name="Xuan X.X."/>
        </authorList>
    </citation>
    <scope>NUCLEOTIDE SEQUENCE</scope>
    <source>
        <strain evidence="5">Azabu</strain>
    </source>
</reference>
<sequence>MEVKHLACAKGHSERIWSVAWSPVDDIFATCSSDCSVRIWRLQRRKEPDTSMAHHCASSDSDCLKEYDITLQASIDKYFKKTIRSVRFNNTGEFLICASFDGTSSVWTPSTQHAKAEPCSSDSFPESCCSGEIPWKCVAVLEGHENEVKCAAFDCTSTFIATCGRDKSVWIYQRSQFTSNDSNDIARFPRGHLGDSIEYFCAAILTGHSQDVKSVCWSPNALVLASASYDNSVRIWGLSRDDWACVQVLNLHSSTVWSISFSLDGDKLVSVSADCAVAVYKSAKSKEYLDALNALHQQVPSTSSILKVGLIDSTISHDIVRKTQKLNEYRLKNPLIADDWQPCHFIQSYHSRAIYSVDMHSLILTGGGDNMVRIMSPEEDGAKSKYSFKAHSSDVNGVAWKPNDPSMVFATVGDDEYIKVWKVTL</sequence>
<comment type="similarity">
    <text evidence="3">Belongs to the WD repeat CIA1 family.</text>
</comment>
<accession>A0AAD8PFA3</accession>
<dbReference type="InterPro" id="IPR028608">
    <property type="entry name" value="CIAO1/Cia1"/>
</dbReference>
<dbReference type="GO" id="GO:0016226">
    <property type="term" value="P:iron-sulfur cluster assembly"/>
    <property type="evidence" value="ECO:0007669"/>
    <property type="project" value="UniProtKB-UniRule"/>
</dbReference>
<dbReference type="AlphaFoldDB" id="A0AAD8PFA3"/>
<dbReference type="Pfam" id="PF00400">
    <property type="entry name" value="WD40"/>
    <property type="match status" value="6"/>
</dbReference>
<dbReference type="GO" id="GO:0097361">
    <property type="term" value="C:cytosolic [4Fe-4S] assembly targeting complex"/>
    <property type="evidence" value="ECO:0007669"/>
    <property type="project" value="InterPro"/>
</dbReference>
<comment type="function">
    <text evidence="3">Essential component of the cytosolic iron-sulfur (Fe/S) protein assembly machinery. Required for the maturation of extramitochondrial Fe/S proteins.</text>
</comment>
<evidence type="ECO:0000313" key="5">
    <source>
        <dbReference type="EMBL" id="KAK1444234.1"/>
    </source>
</evidence>
<evidence type="ECO:0000256" key="4">
    <source>
        <dbReference type="PROSITE-ProRule" id="PRU00221"/>
    </source>
</evidence>
<comment type="caution">
    <text evidence="5">The sequence shown here is derived from an EMBL/GenBank/DDBJ whole genome shotgun (WGS) entry which is preliminary data.</text>
</comment>
<keyword evidence="2" id="KW-0677">Repeat</keyword>
<dbReference type="PANTHER" id="PTHR19920">
    <property type="entry name" value="WD40 PROTEIN CIAO1"/>
    <property type="match status" value="1"/>
</dbReference>
<evidence type="ECO:0000256" key="1">
    <source>
        <dbReference type="ARBA" id="ARBA00022574"/>
    </source>
</evidence>
<feature type="repeat" description="WD" evidence="4">
    <location>
        <begin position="9"/>
        <end position="50"/>
    </location>
</feature>
<dbReference type="InterPro" id="IPR001680">
    <property type="entry name" value="WD40_rpt"/>
</dbReference>
<dbReference type="Gene3D" id="2.130.10.10">
    <property type="entry name" value="YVTN repeat-like/Quinoprotein amine dehydrogenase"/>
    <property type="match status" value="4"/>
</dbReference>
<proteinExistence type="inferred from homology"/>
<feature type="repeat" description="WD" evidence="4">
    <location>
        <begin position="249"/>
        <end position="290"/>
    </location>
</feature>
<protein>
    <recommendedName>
        <fullName evidence="3">Probable cytosolic iron-sulfur protein assembly protein CIAO1 homolog</fullName>
    </recommendedName>
</protein>
<dbReference type="HAMAP" id="MF_03037">
    <property type="entry name" value="ciao1"/>
    <property type="match status" value="1"/>
</dbReference>
<dbReference type="Proteomes" id="UP001230268">
    <property type="component" value="Unassembled WGS sequence"/>
</dbReference>
<evidence type="ECO:0000256" key="3">
    <source>
        <dbReference type="HAMAP-Rule" id="MF_03037"/>
    </source>
</evidence>
<dbReference type="EMBL" id="JAVEPI010000001">
    <property type="protein sequence ID" value="KAK1444234.1"/>
    <property type="molecule type" value="Genomic_DNA"/>
</dbReference>
<organism evidence="5 6">
    <name type="scientific">Babesia gibsoni</name>
    <dbReference type="NCBI Taxonomy" id="33632"/>
    <lineage>
        <taxon>Eukaryota</taxon>
        <taxon>Sar</taxon>
        <taxon>Alveolata</taxon>
        <taxon>Apicomplexa</taxon>
        <taxon>Aconoidasida</taxon>
        <taxon>Piroplasmida</taxon>
        <taxon>Babesiidae</taxon>
        <taxon>Babesia</taxon>
    </lineage>
</organism>
<dbReference type="PROSITE" id="PS50294">
    <property type="entry name" value="WD_REPEATS_REGION"/>
    <property type="match status" value="3"/>
</dbReference>
<keyword evidence="6" id="KW-1185">Reference proteome</keyword>
<dbReference type="InterPro" id="IPR036322">
    <property type="entry name" value="WD40_repeat_dom_sf"/>
</dbReference>
<feature type="repeat" description="WD" evidence="4">
    <location>
        <begin position="141"/>
        <end position="173"/>
    </location>
</feature>
<feature type="repeat" description="WD" evidence="4">
    <location>
        <begin position="205"/>
        <end position="239"/>
    </location>
</feature>
<evidence type="ECO:0000256" key="2">
    <source>
        <dbReference type="ARBA" id="ARBA00022737"/>
    </source>
</evidence>
<dbReference type="PROSITE" id="PS50082">
    <property type="entry name" value="WD_REPEATS_2"/>
    <property type="match status" value="5"/>
</dbReference>
<dbReference type="SMART" id="SM00320">
    <property type="entry name" value="WD40"/>
    <property type="match status" value="7"/>
</dbReference>
<keyword evidence="1 4" id="KW-0853">WD repeat</keyword>
<gene>
    <name evidence="5" type="ORF">BgAZ_101400</name>
</gene>
<dbReference type="InterPro" id="IPR015943">
    <property type="entry name" value="WD40/YVTN_repeat-like_dom_sf"/>
</dbReference>
<dbReference type="SUPFAM" id="SSF50978">
    <property type="entry name" value="WD40 repeat-like"/>
    <property type="match status" value="1"/>
</dbReference>
<dbReference type="PANTHER" id="PTHR19920:SF0">
    <property type="entry name" value="CYTOSOLIC IRON-SULFUR PROTEIN ASSEMBLY PROTEIN CIAO1-RELATED"/>
    <property type="match status" value="1"/>
</dbReference>
<name>A0AAD8PFA3_BABGI</name>